<evidence type="ECO:0000256" key="3">
    <source>
        <dbReference type="ARBA" id="ARBA00023242"/>
    </source>
</evidence>
<dbReference type="STRING" id="104259.A0A0F7VDE8"/>
<keyword evidence="3" id="KW-0539">Nucleus</keyword>
<dbReference type="SMART" id="SM00674">
    <property type="entry name" value="CENPB"/>
    <property type="match status" value="1"/>
</dbReference>
<dbReference type="SUPFAM" id="SSF46689">
    <property type="entry name" value="Homeodomain-like"/>
    <property type="match status" value="1"/>
</dbReference>
<feature type="region of interest" description="Disordered" evidence="4">
    <location>
        <begin position="517"/>
        <end position="543"/>
    </location>
</feature>
<dbReference type="GO" id="GO:0003677">
    <property type="term" value="F:DNA binding"/>
    <property type="evidence" value="ECO:0007669"/>
    <property type="project" value="UniProtKB-KW"/>
</dbReference>
<evidence type="ECO:0000313" key="7">
    <source>
        <dbReference type="Proteomes" id="UP000042958"/>
    </source>
</evidence>
<dbReference type="Proteomes" id="UP000042958">
    <property type="component" value="Unassembled WGS sequence"/>
</dbReference>
<dbReference type="PROSITE" id="PS51253">
    <property type="entry name" value="HTH_CENPB"/>
    <property type="match status" value="1"/>
</dbReference>
<feature type="compositionally biased region" description="Basic and acidic residues" evidence="4">
    <location>
        <begin position="517"/>
        <end position="526"/>
    </location>
</feature>
<dbReference type="EMBL" id="CDHK01000004">
    <property type="protein sequence ID" value="CEO59999.1"/>
    <property type="molecule type" value="Genomic_DNA"/>
</dbReference>
<dbReference type="Pfam" id="PF03184">
    <property type="entry name" value="DDE_1"/>
    <property type="match status" value="1"/>
</dbReference>
<evidence type="ECO:0000256" key="4">
    <source>
        <dbReference type="SAM" id="MobiDB-lite"/>
    </source>
</evidence>
<dbReference type="InterPro" id="IPR007889">
    <property type="entry name" value="HTH_Psq"/>
</dbReference>
<dbReference type="InterPro" id="IPR009057">
    <property type="entry name" value="Homeodomain-like_sf"/>
</dbReference>
<feature type="compositionally biased region" description="Low complexity" evidence="4">
    <location>
        <begin position="406"/>
        <end position="416"/>
    </location>
</feature>
<reference evidence="7" key="1">
    <citation type="journal article" date="2015" name="Genome Announc.">
        <title>Draft genome sequence of the fungus Penicillium brasilianum MG11.</title>
        <authorList>
            <person name="Horn F."/>
            <person name="Linde J."/>
            <person name="Mattern D.J."/>
            <person name="Walther G."/>
            <person name="Guthke R."/>
            <person name="Brakhage A.A."/>
            <person name="Valiante V."/>
        </authorList>
    </citation>
    <scope>NUCLEOTIDE SEQUENCE [LARGE SCALE GENOMIC DNA]</scope>
    <source>
        <strain evidence="7">MG11</strain>
    </source>
</reference>
<dbReference type="InterPro" id="IPR004875">
    <property type="entry name" value="DDE_SF_endonuclease_dom"/>
</dbReference>
<dbReference type="PANTHER" id="PTHR19303:SF62">
    <property type="entry name" value="HTH CENPB-TYPE DOMAIN-CONTAINING PROTEIN-RELATED"/>
    <property type="match status" value="1"/>
</dbReference>
<gene>
    <name evidence="6" type="ORF">PMG11_04643</name>
</gene>
<keyword evidence="2" id="KW-0238">DNA-binding</keyword>
<dbReference type="Pfam" id="PF05225">
    <property type="entry name" value="HTH_psq"/>
    <property type="match status" value="1"/>
</dbReference>
<sequence length="561" mass="63089">MPPIRPRSRQKLASQEGKILLALSDLQEGRVSSIRAAAKLYDIPRTTLQHRASGQASRVDTRPSGHKLTQLEEDSLCQWIISMDSRGAAPRQATVREMADILLAARGSHPPPTVSKNWPTTFIKRREELRSRYSRKYDYKRALNEDPKALRAWFATVQRIIDENGIQPEDIYNFDETGFAMGLVSTQKVVTRAEICGRPRLLQSGNRECVTTIEAISADGYSLPLCVIFKAKVAIAGWFNNLPKDWRIEVSANGWTTDEIGLRLLQKLFIPSTNSRVRGRFRLLILDGYGSHLTPQFDRICAENDIIPLCMPPHASHLLQPLDVGYFAVVKRAYGRFVSDLIRQGYNHIDKIDFLMDYQHARLEAFQKPSTIQNSFAAAGLVPINTERVLSKLNISLRTPTPPGSRPSTSSSQFTPKTPRTIVQLNKQSSMLKDLLNQRSNSPPSPVGAILNRIIKGHSEALHQTALLAQEVSNLRMANTRIVKKRQRSTRQIPCEEGLSIEEGLQLVEQLNQPVEGDRVGSHEQGELPNQAIQPPTRAPPRCSRCREIGHKINVCKNRYI</sequence>
<dbReference type="Pfam" id="PF03221">
    <property type="entry name" value="HTH_Tnp_Tc5"/>
    <property type="match status" value="1"/>
</dbReference>
<protein>
    <recommendedName>
        <fullName evidence="5">HTH CENPB-type domain-containing protein</fullName>
    </recommendedName>
</protein>
<dbReference type="PANTHER" id="PTHR19303">
    <property type="entry name" value="TRANSPOSON"/>
    <property type="match status" value="1"/>
</dbReference>
<dbReference type="Gene3D" id="1.10.10.60">
    <property type="entry name" value="Homeodomain-like"/>
    <property type="match status" value="1"/>
</dbReference>
<feature type="region of interest" description="Disordered" evidence="4">
    <location>
        <begin position="396"/>
        <end position="420"/>
    </location>
</feature>
<evidence type="ECO:0000259" key="5">
    <source>
        <dbReference type="PROSITE" id="PS51253"/>
    </source>
</evidence>
<comment type="subcellular location">
    <subcellularLocation>
        <location evidence="1">Nucleus</location>
    </subcellularLocation>
</comment>
<dbReference type="GO" id="GO:0005634">
    <property type="term" value="C:nucleus"/>
    <property type="evidence" value="ECO:0007669"/>
    <property type="project" value="UniProtKB-SubCell"/>
</dbReference>
<organism evidence="6 7">
    <name type="scientific">Penicillium brasilianum</name>
    <dbReference type="NCBI Taxonomy" id="104259"/>
    <lineage>
        <taxon>Eukaryota</taxon>
        <taxon>Fungi</taxon>
        <taxon>Dikarya</taxon>
        <taxon>Ascomycota</taxon>
        <taxon>Pezizomycotina</taxon>
        <taxon>Eurotiomycetes</taxon>
        <taxon>Eurotiomycetidae</taxon>
        <taxon>Eurotiales</taxon>
        <taxon>Aspergillaceae</taxon>
        <taxon>Penicillium</taxon>
    </lineage>
</organism>
<evidence type="ECO:0000313" key="6">
    <source>
        <dbReference type="EMBL" id="CEO59999.1"/>
    </source>
</evidence>
<feature type="domain" description="HTH CENPB-type" evidence="5">
    <location>
        <begin position="60"/>
        <end position="132"/>
    </location>
</feature>
<dbReference type="InterPro" id="IPR006600">
    <property type="entry name" value="HTH_CenpB_DNA-bd_dom"/>
</dbReference>
<name>A0A0F7VDE8_PENBI</name>
<proteinExistence type="predicted"/>
<evidence type="ECO:0000256" key="2">
    <source>
        <dbReference type="ARBA" id="ARBA00023125"/>
    </source>
</evidence>
<accession>A0A0F7VDE8</accession>
<keyword evidence="7" id="KW-1185">Reference proteome</keyword>
<dbReference type="InterPro" id="IPR050863">
    <property type="entry name" value="CenT-Element_Derived"/>
</dbReference>
<dbReference type="OrthoDB" id="4502298at2759"/>
<dbReference type="AlphaFoldDB" id="A0A0F7VDE8"/>
<evidence type="ECO:0000256" key="1">
    <source>
        <dbReference type="ARBA" id="ARBA00004123"/>
    </source>
</evidence>